<gene>
    <name evidence="7" type="ORF">BN1356_02085</name>
</gene>
<evidence type="ECO:0000313" key="8">
    <source>
        <dbReference type="Proteomes" id="UP000198604"/>
    </source>
</evidence>
<evidence type="ECO:0000313" key="7">
    <source>
        <dbReference type="EMBL" id="CQR25742.1"/>
    </source>
</evidence>
<dbReference type="RefSeq" id="WP_093651263.1">
    <property type="nucleotide sequence ID" value="NZ_CTEN01000004.1"/>
</dbReference>
<dbReference type="PANTHER" id="PTHR30250:SF21">
    <property type="entry name" value="LIPID II FLIPPASE MURJ"/>
    <property type="match status" value="1"/>
</dbReference>
<dbReference type="CDD" id="cd13124">
    <property type="entry name" value="MATE_SpoVB_like"/>
    <property type="match status" value="1"/>
</dbReference>
<dbReference type="AlphaFoldDB" id="A0A0E4CTH0"/>
<sequence>MSENKQQSHQQETMVRGMAWLTAGNFISRLLGIIYVIPWFIWMGEHRFEANALFNMGYQVYATFLLISTVGLPTAMAKQIAKYNALDRQDVSYYLVREFFKLMLVLGLVFAGFMYLFSPILADMSGSKELLTPVMYSLVPPILIFPAMSIMRGFFQGHNNMKPYAISQIAEQIARVIWIWGATFFIMKMGSGDYLKAVVQSTFGAFVGMIASIAVLIFALQKGSYIRRVLKKPDSVISIDLKALIIETIKEAIPLIVIGSAIQLYQFVDQITFVNFMETITSYTNKELLVDYSYMISNPSKITMVIIGVAGSIGSVAIPMITESFVKKDIKGTSNLITDNIRMLSIVIIPAIVGTIIMAKPLYVVFYGASESAAIGLFRANLLLILFQGLYTLFGVVIQGVFENRKGIIFFLTGLAVKIILHFPFIYLFHAYGPLLSTAFGLFVSNALIFRRVDKVIGINKIAVKKNVVGISILSLMMGLVVFVLEIGLSQLLPPVGRIASVLHLLTVGSVGVFIYAYLTLKTRQLDKLIGAKADALRRKLHIS</sequence>
<dbReference type="Proteomes" id="UP000198604">
    <property type="component" value="Unassembled WGS sequence"/>
</dbReference>
<reference evidence="8" key="1">
    <citation type="submission" date="2015-03" db="EMBL/GenBank/DDBJ databases">
        <authorList>
            <person name="Urmite Genomes"/>
        </authorList>
    </citation>
    <scope>NUCLEOTIDE SEQUENCE [LARGE SCALE GENOMIC DNA]</scope>
    <source>
        <strain evidence="8">FF10</strain>
    </source>
</reference>
<feature type="transmembrane region" description="Helical" evidence="6">
    <location>
        <begin position="201"/>
        <end position="220"/>
    </location>
</feature>
<evidence type="ECO:0000256" key="5">
    <source>
        <dbReference type="ARBA" id="ARBA00023136"/>
    </source>
</evidence>
<keyword evidence="2" id="KW-1003">Cell membrane</keyword>
<dbReference type="Pfam" id="PF01943">
    <property type="entry name" value="Polysacc_synt"/>
    <property type="match status" value="1"/>
</dbReference>
<feature type="transmembrane region" description="Helical" evidence="6">
    <location>
        <begin position="471"/>
        <end position="493"/>
    </location>
</feature>
<dbReference type="EMBL" id="CTEN01000004">
    <property type="protein sequence ID" value="CQR25742.1"/>
    <property type="molecule type" value="Genomic_DNA"/>
</dbReference>
<feature type="transmembrane region" description="Helical" evidence="6">
    <location>
        <begin position="343"/>
        <end position="366"/>
    </location>
</feature>
<dbReference type="PANTHER" id="PTHR30250">
    <property type="entry name" value="PST FAMILY PREDICTED COLANIC ACID TRANSPORTER"/>
    <property type="match status" value="1"/>
</dbReference>
<keyword evidence="3 6" id="KW-0812">Transmembrane</keyword>
<keyword evidence="8" id="KW-1185">Reference proteome</keyword>
<protein>
    <submittedName>
        <fullName evidence="7">Polysaccharide biosynthesis protein</fullName>
    </submittedName>
</protein>
<feature type="transmembrane region" description="Helical" evidence="6">
    <location>
        <begin position="61"/>
        <end position="81"/>
    </location>
</feature>
<keyword evidence="4 6" id="KW-1133">Transmembrane helix</keyword>
<evidence type="ECO:0000256" key="3">
    <source>
        <dbReference type="ARBA" id="ARBA00022692"/>
    </source>
</evidence>
<dbReference type="STRING" id="1608583.BN1356_02085"/>
<evidence type="ECO:0000256" key="6">
    <source>
        <dbReference type="SAM" id="Phobius"/>
    </source>
</evidence>
<feature type="transmembrane region" description="Helical" evidence="6">
    <location>
        <begin position="176"/>
        <end position="195"/>
    </location>
</feature>
<feature type="transmembrane region" description="Helical" evidence="6">
    <location>
        <begin position="134"/>
        <end position="155"/>
    </location>
</feature>
<name>A0A0E4CTH0_9STRE</name>
<dbReference type="OrthoDB" id="9775950at2"/>
<feature type="transmembrane region" description="Helical" evidence="6">
    <location>
        <begin position="499"/>
        <end position="519"/>
    </location>
</feature>
<dbReference type="InterPro" id="IPR024923">
    <property type="entry name" value="PG_synth_SpoVB"/>
</dbReference>
<evidence type="ECO:0000256" key="4">
    <source>
        <dbReference type="ARBA" id="ARBA00022989"/>
    </source>
</evidence>
<feature type="transmembrane region" description="Helical" evidence="6">
    <location>
        <begin position="302"/>
        <end position="322"/>
    </location>
</feature>
<feature type="transmembrane region" description="Helical" evidence="6">
    <location>
        <begin position="408"/>
        <end position="425"/>
    </location>
</feature>
<accession>A0A0E4CTH0</accession>
<feature type="transmembrane region" description="Helical" evidence="6">
    <location>
        <begin position="20"/>
        <end position="41"/>
    </location>
</feature>
<keyword evidence="5 6" id="KW-0472">Membrane</keyword>
<feature type="transmembrane region" description="Helical" evidence="6">
    <location>
        <begin position="378"/>
        <end position="401"/>
    </location>
</feature>
<proteinExistence type="predicted"/>
<dbReference type="InterPro" id="IPR050833">
    <property type="entry name" value="Poly_Biosynth_Transport"/>
</dbReference>
<dbReference type="InterPro" id="IPR002797">
    <property type="entry name" value="Polysacc_synth"/>
</dbReference>
<feature type="transmembrane region" description="Helical" evidence="6">
    <location>
        <begin position="252"/>
        <end position="268"/>
    </location>
</feature>
<dbReference type="GO" id="GO:0005886">
    <property type="term" value="C:plasma membrane"/>
    <property type="evidence" value="ECO:0007669"/>
    <property type="project" value="UniProtKB-SubCell"/>
</dbReference>
<organism evidence="7 8">
    <name type="scientific">Streptococcus varani</name>
    <dbReference type="NCBI Taxonomy" id="1608583"/>
    <lineage>
        <taxon>Bacteria</taxon>
        <taxon>Bacillati</taxon>
        <taxon>Bacillota</taxon>
        <taxon>Bacilli</taxon>
        <taxon>Lactobacillales</taxon>
        <taxon>Streptococcaceae</taxon>
        <taxon>Streptococcus</taxon>
    </lineage>
</organism>
<evidence type="ECO:0000256" key="1">
    <source>
        <dbReference type="ARBA" id="ARBA00004651"/>
    </source>
</evidence>
<comment type="subcellular location">
    <subcellularLocation>
        <location evidence="1">Cell membrane</location>
        <topology evidence="1">Multi-pass membrane protein</topology>
    </subcellularLocation>
</comment>
<feature type="transmembrane region" description="Helical" evidence="6">
    <location>
        <begin position="431"/>
        <end position="450"/>
    </location>
</feature>
<feature type="transmembrane region" description="Helical" evidence="6">
    <location>
        <begin position="102"/>
        <end position="122"/>
    </location>
</feature>
<evidence type="ECO:0000256" key="2">
    <source>
        <dbReference type="ARBA" id="ARBA00022475"/>
    </source>
</evidence>